<gene>
    <name evidence="1" type="ORF">FFLO_05426</name>
</gene>
<dbReference type="EMBL" id="JABELV010000136">
    <property type="protein sequence ID" value="KAG7529786.1"/>
    <property type="molecule type" value="Genomic_DNA"/>
</dbReference>
<organism evidence="1 2">
    <name type="scientific">Filobasidium floriforme</name>
    <dbReference type="NCBI Taxonomy" id="5210"/>
    <lineage>
        <taxon>Eukaryota</taxon>
        <taxon>Fungi</taxon>
        <taxon>Dikarya</taxon>
        <taxon>Basidiomycota</taxon>
        <taxon>Agaricomycotina</taxon>
        <taxon>Tremellomycetes</taxon>
        <taxon>Filobasidiales</taxon>
        <taxon>Filobasidiaceae</taxon>
        <taxon>Filobasidium</taxon>
    </lineage>
</organism>
<dbReference type="InterPro" id="IPR005334">
    <property type="entry name" value="Tctex-1-like"/>
</dbReference>
<reference evidence="1" key="1">
    <citation type="submission" date="2020-04" db="EMBL/GenBank/DDBJ databases">
        <title>Analysis of mating type loci in Filobasidium floriforme.</title>
        <authorList>
            <person name="Nowrousian M."/>
        </authorList>
    </citation>
    <scope>NUCLEOTIDE SEQUENCE</scope>
    <source>
        <strain evidence="1">CBS 6242</strain>
    </source>
</reference>
<dbReference type="CDD" id="cd21449">
    <property type="entry name" value="DLC-like_SF"/>
    <property type="match status" value="1"/>
</dbReference>
<dbReference type="AlphaFoldDB" id="A0A8K0NRE0"/>
<evidence type="ECO:0000313" key="1">
    <source>
        <dbReference type="EMBL" id="KAG7529786.1"/>
    </source>
</evidence>
<dbReference type="InterPro" id="IPR038586">
    <property type="entry name" value="Tctex-1-like_sf"/>
</dbReference>
<dbReference type="Gene3D" id="3.30.1140.40">
    <property type="entry name" value="Tctex-1"/>
    <property type="match status" value="1"/>
</dbReference>
<dbReference type="Pfam" id="PF03645">
    <property type="entry name" value="Tctex-1"/>
    <property type="match status" value="1"/>
</dbReference>
<proteinExistence type="predicted"/>
<keyword evidence="2" id="KW-1185">Reference proteome</keyword>
<sequence>MREHGKELSMRIKARMNELNPQGWKFAVIVQINQNLGQGGRADLATHWAVSDLCIQELWSNEHLLCACFALAIKAG</sequence>
<comment type="caution">
    <text evidence="1">The sequence shown here is derived from an EMBL/GenBank/DDBJ whole genome shotgun (WGS) entry which is preliminary data.</text>
</comment>
<accession>A0A8K0NRE0</accession>
<name>A0A8K0NRE0_9TREE</name>
<protein>
    <submittedName>
        <fullName evidence="1">Uncharacterized protein</fullName>
    </submittedName>
</protein>
<evidence type="ECO:0000313" key="2">
    <source>
        <dbReference type="Proteomes" id="UP000812966"/>
    </source>
</evidence>
<dbReference type="Proteomes" id="UP000812966">
    <property type="component" value="Unassembled WGS sequence"/>
</dbReference>